<name>A0A0C9Z341_9AGAM</name>
<accession>A0A0C9Z341</accession>
<dbReference type="Proteomes" id="UP000054018">
    <property type="component" value="Unassembled WGS sequence"/>
</dbReference>
<gene>
    <name evidence="2" type="ORF">PISMIDRAFT_685936</name>
</gene>
<evidence type="ECO:0000256" key="1">
    <source>
        <dbReference type="SAM" id="MobiDB-lite"/>
    </source>
</evidence>
<evidence type="ECO:0000313" key="2">
    <source>
        <dbReference type="EMBL" id="KIK16842.1"/>
    </source>
</evidence>
<dbReference type="AlphaFoldDB" id="A0A0C9Z341"/>
<reference evidence="2 3" key="1">
    <citation type="submission" date="2014-04" db="EMBL/GenBank/DDBJ databases">
        <authorList>
            <consortium name="DOE Joint Genome Institute"/>
            <person name="Kuo A."/>
            <person name="Kohler A."/>
            <person name="Costa M.D."/>
            <person name="Nagy L.G."/>
            <person name="Floudas D."/>
            <person name="Copeland A."/>
            <person name="Barry K.W."/>
            <person name="Cichocki N."/>
            <person name="Veneault-Fourrey C."/>
            <person name="LaButti K."/>
            <person name="Lindquist E.A."/>
            <person name="Lipzen A."/>
            <person name="Lundell T."/>
            <person name="Morin E."/>
            <person name="Murat C."/>
            <person name="Sun H."/>
            <person name="Tunlid A."/>
            <person name="Henrissat B."/>
            <person name="Grigoriev I.V."/>
            <person name="Hibbett D.S."/>
            <person name="Martin F."/>
            <person name="Nordberg H.P."/>
            <person name="Cantor M.N."/>
            <person name="Hua S.X."/>
        </authorList>
    </citation>
    <scope>NUCLEOTIDE SEQUENCE [LARGE SCALE GENOMIC DNA]</scope>
    <source>
        <strain evidence="2 3">441</strain>
    </source>
</reference>
<sequence>MFDRTSTAPGLIGSRYATRLSKLRSESLGRTGAQGGNRWRMGQASKTGASRRGFAR</sequence>
<organism evidence="2 3">
    <name type="scientific">Pisolithus microcarpus 441</name>
    <dbReference type="NCBI Taxonomy" id="765257"/>
    <lineage>
        <taxon>Eukaryota</taxon>
        <taxon>Fungi</taxon>
        <taxon>Dikarya</taxon>
        <taxon>Basidiomycota</taxon>
        <taxon>Agaricomycotina</taxon>
        <taxon>Agaricomycetes</taxon>
        <taxon>Agaricomycetidae</taxon>
        <taxon>Boletales</taxon>
        <taxon>Sclerodermatineae</taxon>
        <taxon>Pisolithaceae</taxon>
        <taxon>Pisolithus</taxon>
    </lineage>
</organism>
<reference evidence="3" key="2">
    <citation type="submission" date="2015-01" db="EMBL/GenBank/DDBJ databases">
        <title>Evolutionary Origins and Diversification of the Mycorrhizal Mutualists.</title>
        <authorList>
            <consortium name="DOE Joint Genome Institute"/>
            <consortium name="Mycorrhizal Genomics Consortium"/>
            <person name="Kohler A."/>
            <person name="Kuo A."/>
            <person name="Nagy L.G."/>
            <person name="Floudas D."/>
            <person name="Copeland A."/>
            <person name="Barry K.W."/>
            <person name="Cichocki N."/>
            <person name="Veneault-Fourrey C."/>
            <person name="LaButti K."/>
            <person name="Lindquist E.A."/>
            <person name="Lipzen A."/>
            <person name="Lundell T."/>
            <person name="Morin E."/>
            <person name="Murat C."/>
            <person name="Riley R."/>
            <person name="Ohm R."/>
            <person name="Sun H."/>
            <person name="Tunlid A."/>
            <person name="Henrissat B."/>
            <person name="Grigoriev I.V."/>
            <person name="Hibbett D.S."/>
            <person name="Martin F."/>
        </authorList>
    </citation>
    <scope>NUCLEOTIDE SEQUENCE [LARGE SCALE GENOMIC DNA]</scope>
    <source>
        <strain evidence="3">441</strain>
    </source>
</reference>
<dbReference type="EMBL" id="KN833845">
    <property type="protein sequence ID" value="KIK16842.1"/>
    <property type="molecule type" value="Genomic_DNA"/>
</dbReference>
<feature type="region of interest" description="Disordered" evidence="1">
    <location>
        <begin position="23"/>
        <end position="56"/>
    </location>
</feature>
<evidence type="ECO:0000313" key="3">
    <source>
        <dbReference type="Proteomes" id="UP000054018"/>
    </source>
</evidence>
<keyword evidence="3" id="KW-1185">Reference proteome</keyword>
<protein>
    <submittedName>
        <fullName evidence="2">Uncharacterized protein</fullName>
    </submittedName>
</protein>
<dbReference type="HOGENOM" id="CLU_3015061_0_0_1"/>
<proteinExistence type="predicted"/>